<dbReference type="InterPro" id="IPR017930">
    <property type="entry name" value="Myb_dom"/>
</dbReference>
<evidence type="ECO:0000256" key="5">
    <source>
        <dbReference type="SAM" id="MobiDB-lite"/>
    </source>
</evidence>
<evidence type="ECO:0000313" key="8">
    <source>
        <dbReference type="Proteomes" id="UP001642360"/>
    </source>
</evidence>
<dbReference type="Pfam" id="PF00249">
    <property type="entry name" value="Myb_DNA-binding"/>
    <property type="match status" value="1"/>
</dbReference>
<dbReference type="EMBL" id="CAUOFW020002036">
    <property type="protein sequence ID" value="CAK9150419.1"/>
    <property type="molecule type" value="Genomic_DNA"/>
</dbReference>
<organism evidence="7 8">
    <name type="scientific">Ilex paraguariensis</name>
    <name type="common">yerba mate</name>
    <dbReference type="NCBI Taxonomy" id="185542"/>
    <lineage>
        <taxon>Eukaryota</taxon>
        <taxon>Viridiplantae</taxon>
        <taxon>Streptophyta</taxon>
        <taxon>Embryophyta</taxon>
        <taxon>Tracheophyta</taxon>
        <taxon>Spermatophyta</taxon>
        <taxon>Magnoliopsida</taxon>
        <taxon>eudicotyledons</taxon>
        <taxon>Gunneridae</taxon>
        <taxon>Pentapetalae</taxon>
        <taxon>asterids</taxon>
        <taxon>campanulids</taxon>
        <taxon>Aquifoliales</taxon>
        <taxon>Aquifoliaceae</taxon>
        <taxon>Ilex</taxon>
    </lineage>
</organism>
<dbReference type="PANTHER" id="PTHR31314:SF168">
    <property type="entry name" value="MYB-LIKE HTH TRANSCRIPTIONAL REGULATOR FAMILY PROTEIN"/>
    <property type="match status" value="1"/>
</dbReference>
<protein>
    <recommendedName>
        <fullName evidence="6">HTH myb-type domain-containing protein</fullName>
    </recommendedName>
</protein>
<accession>A0ABC8RZL8</accession>
<evidence type="ECO:0000313" key="7">
    <source>
        <dbReference type="EMBL" id="CAK9150419.1"/>
    </source>
</evidence>
<gene>
    <name evidence="7" type="ORF">ILEXP_LOCUS18570</name>
</gene>
<reference evidence="7 8" key="1">
    <citation type="submission" date="2024-02" db="EMBL/GenBank/DDBJ databases">
        <authorList>
            <person name="Vignale AGUSTIN F."/>
            <person name="Sosa J E."/>
            <person name="Modenutti C."/>
        </authorList>
    </citation>
    <scope>NUCLEOTIDE SEQUENCE [LARGE SCALE GENOMIC DNA]</scope>
</reference>
<comment type="subcellular location">
    <subcellularLocation>
        <location evidence="1">Nucleus</location>
    </subcellularLocation>
</comment>
<feature type="domain" description="HTH myb-type" evidence="6">
    <location>
        <begin position="52"/>
        <end position="112"/>
    </location>
</feature>
<evidence type="ECO:0000256" key="1">
    <source>
        <dbReference type="ARBA" id="ARBA00004123"/>
    </source>
</evidence>
<feature type="region of interest" description="Disordered" evidence="5">
    <location>
        <begin position="1"/>
        <end position="50"/>
    </location>
</feature>
<keyword evidence="4" id="KW-0539">Nucleus</keyword>
<dbReference type="PROSITE" id="PS51294">
    <property type="entry name" value="HTH_MYB"/>
    <property type="match status" value="1"/>
</dbReference>
<dbReference type="InterPro" id="IPR046955">
    <property type="entry name" value="PHR1-like"/>
</dbReference>
<dbReference type="Proteomes" id="UP001642360">
    <property type="component" value="Unassembled WGS sequence"/>
</dbReference>
<dbReference type="InterPro" id="IPR006447">
    <property type="entry name" value="Myb_dom_plants"/>
</dbReference>
<keyword evidence="8" id="KW-1185">Reference proteome</keyword>
<proteinExistence type="predicted"/>
<sequence length="357" mass="40828">MEKSHGIECSKACPSDHNEDEDESEKPKDGGSSSNSTVEESEKKPSIRPYIRSKMPRLRWTPDLHLRFIQAIERLGGQDRATPKLVLQRMNIKGLNIAHVKSHLQMYRSKKIDDHGQVIADHRHLVEGGDRNIYNLSQLPMLQGLGQRHDSTFRYGETFLNAHHNWLSPYWGWNGIDKTRQGFGPYDSVAERIYGSNYGRSGNHNLHSSSFTFRAQPTWRTNDLKDDLRSLYNHEPCRGQSRMNPIELNPLKQLQAKVREETNLYNSSIPLDLDTTVNLQKQATGKRKASDCELDLRLSLGLNSKIDHESQKDLEDDEDNGNLSLSLCSPSCSKIIRLRELDGRENERRASTLDLTI</sequence>
<name>A0ABC8RZL8_9AQUA</name>
<evidence type="ECO:0000256" key="3">
    <source>
        <dbReference type="ARBA" id="ARBA00023163"/>
    </source>
</evidence>
<evidence type="ECO:0000259" key="6">
    <source>
        <dbReference type="PROSITE" id="PS51294"/>
    </source>
</evidence>
<dbReference type="InterPro" id="IPR001005">
    <property type="entry name" value="SANT/Myb"/>
</dbReference>
<evidence type="ECO:0000256" key="4">
    <source>
        <dbReference type="ARBA" id="ARBA00023242"/>
    </source>
</evidence>
<keyword evidence="3" id="KW-0804">Transcription</keyword>
<dbReference type="Gene3D" id="1.10.10.60">
    <property type="entry name" value="Homeodomain-like"/>
    <property type="match status" value="1"/>
</dbReference>
<dbReference type="GO" id="GO:0005634">
    <property type="term" value="C:nucleus"/>
    <property type="evidence" value="ECO:0007669"/>
    <property type="project" value="UniProtKB-SubCell"/>
</dbReference>
<dbReference type="AlphaFoldDB" id="A0ABC8RZL8"/>
<dbReference type="InterPro" id="IPR009057">
    <property type="entry name" value="Homeodomain-like_sf"/>
</dbReference>
<dbReference type="PANTHER" id="PTHR31314">
    <property type="entry name" value="MYB FAMILY TRANSCRIPTION FACTOR PHL7-LIKE"/>
    <property type="match status" value="1"/>
</dbReference>
<keyword evidence="2" id="KW-0805">Transcription regulation</keyword>
<dbReference type="SUPFAM" id="SSF46689">
    <property type="entry name" value="Homeodomain-like"/>
    <property type="match status" value="1"/>
</dbReference>
<evidence type="ECO:0000256" key="2">
    <source>
        <dbReference type="ARBA" id="ARBA00023015"/>
    </source>
</evidence>
<comment type="caution">
    <text evidence="7">The sequence shown here is derived from an EMBL/GenBank/DDBJ whole genome shotgun (WGS) entry which is preliminary data.</text>
</comment>
<dbReference type="NCBIfam" id="TIGR01557">
    <property type="entry name" value="myb_SHAQKYF"/>
    <property type="match status" value="1"/>
</dbReference>
<dbReference type="FunFam" id="1.10.10.60:FF:000002">
    <property type="entry name" value="Myb family transcription factor"/>
    <property type="match status" value="1"/>
</dbReference>